<sequence>MTRGGGGWTLISNAFTVLDFNETAEKTLEEYAVGFGSAEEADLWFGLDLISLYSNYQMMSLRLNLYRCAHNGVEAKWTDCTYKQFAVSGKTDEYRVTIPEVCRGTEIDYYDGWARWDLSKTGPKFLAVDNDNSTSHCSSTFRNTGWWYDT</sequence>
<dbReference type="Proteomes" id="UP000005239">
    <property type="component" value="Unassembled WGS sequence"/>
</dbReference>
<dbReference type="InterPro" id="IPR014716">
    <property type="entry name" value="Fibrinogen_a/b/g_C_1"/>
</dbReference>
<dbReference type="OrthoDB" id="5850393at2759"/>
<dbReference type="SUPFAM" id="SSF56496">
    <property type="entry name" value="Fibrinogen C-terminal domain-like"/>
    <property type="match status" value="1"/>
</dbReference>
<evidence type="ECO:0000313" key="2">
    <source>
        <dbReference type="Proteomes" id="UP000005239"/>
    </source>
</evidence>
<keyword evidence="2" id="KW-1185">Reference proteome</keyword>
<reference evidence="2" key="1">
    <citation type="journal article" date="2008" name="Nat. Genet.">
        <title>The Pristionchus pacificus genome provides a unique perspective on nematode lifestyle and parasitism.</title>
        <authorList>
            <person name="Dieterich C."/>
            <person name="Clifton S.W."/>
            <person name="Schuster L.N."/>
            <person name="Chinwalla A."/>
            <person name="Delehaunty K."/>
            <person name="Dinkelacker I."/>
            <person name="Fulton L."/>
            <person name="Fulton R."/>
            <person name="Godfrey J."/>
            <person name="Minx P."/>
            <person name="Mitreva M."/>
            <person name="Roeseler W."/>
            <person name="Tian H."/>
            <person name="Witte H."/>
            <person name="Yang S.P."/>
            <person name="Wilson R.K."/>
            <person name="Sommer R.J."/>
        </authorList>
    </citation>
    <scope>NUCLEOTIDE SEQUENCE [LARGE SCALE GENOMIC DNA]</scope>
    <source>
        <strain evidence="2">PS312</strain>
    </source>
</reference>
<dbReference type="PROSITE" id="PS50007">
    <property type="entry name" value="PIPLC_X_DOMAIN"/>
    <property type="match status" value="1"/>
</dbReference>
<dbReference type="EnsemblMetazoa" id="PPA37051.1">
    <property type="protein sequence ID" value="PPA37051.1"/>
    <property type="gene ID" value="WBGene00275420"/>
</dbReference>
<dbReference type="AlphaFoldDB" id="A0A2A6BES9"/>
<protein>
    <submittedName>
        <fullName evidence="1">Fibrinogen C-terminal domain-containing protein</fullName>
    </submittedName>
</protein>
<gene>
    <name evidence="1" type="primary">WBGene00275420</name>
</gene>
<dbReference type="Gene3D" id="3.90.215.10">
    <property type="entry name" value="Gamma Fibrinogen, chain A, domain 1"/>
    <property type="match status" value="1"/>
</dbReference>
<dbReference type="Pfam" id="PF00147">
    <property type="entry name" value="Fibrinogen_C"/>
    <property type="match status" value="1"/>
</dbReference>
<dbReference type="InterPro" id="IPR036056">
    <property type="entry name" value="Fibrinogen-like_C"/>
</dbReference>
<dbReference type="PANTHER" id="PTHR19143">
    <property type="entry name" value="FIBRINOGEN/TENASCIN/ANGIOPOEITIN"/>
    <property type="match status" value="1"/>
</dbReference>
<accession>A0A2A6BES9</accession>
<organism evidence="1 2">
    <name type="scientific">Pristionchus pacificus</name>
    <name type="common">Parasitic nematode worm</name>
    <dbReference type="NCBI Taxonomy" id="54126"/>
    <lineage>
        <taxon>Eukaryota</taxon>
        <taxon>Metazoa</taxon>
        <taxon>Ecdysozoa</taxon>
        <taxon>Nematoda</taxon>
        <taxon>Chromadorea</taxon>
        <taxon>Rhabditida</taxon>
        <taxon>Rhabditina</taxon>
        <taxon>Diplogasteromorpha</taxon>
        <taxon>Diplogasteroidea</taxon>
        <taxon>Neodiplogasteridae</taxon>
        <taxon>Pristionchus</taxon>
    </lineage>
</organism>
<evidence type="ECO:0000313" key="1">
    <source>
        <dbReference type="EnsemblMetazoa" id="PPA37051.1"/>
    </source>
</evidence>
<reference evidence="1" key="2">
    <citation type="submission" date="2022-06" db="UniProtKB">
        <authorList>
            <consortium name="EnsemblMetazoa"/>
        </authorList>
    </citation>
    <scope>IDENTIFICATION</scope>
    <source>
        <strain evidence="1">PS312</strain>
    </source>
</reference>
<name>A0A2A6BES9_PRIPA</name>
<accession>A0A8R1URL0</accession>
<dbReference type="InterPro" id="IPR050373">
    <property type="entry name" value="Fibrinogen_C-term_domain"/>
</dbReference>
<proteinExistence type="predicted"/>
<dbReference type="InterPro" id="IPR002181">
    <property type="entry name" value="Fibrinogen_a/b/g_C_dom"/>
</dbReference>